<dbReference type="GO" id="GO:0009740">
    <property type="term" value="P:gibberellic acid mediated signaling pathway"/>
    <property type="evidence" value="ECO:0007669"/>
    <property type="project" value="UniProtKB-KW"/>
</dbReference>
<keyword evidence="7 15" id="KW-0808">Transferase</keyword>
<proteinExistence type="inferred from homology"/>
<dbReference type="SMART" id="SM00028">
    <property type="entry name" value="TPR"/>
    <property type="match status" value="9"/>
</dbReference>
<dbReference type="EMBL" id="NBIV01000062">
    <property type="protein sequence ID" value="PXF45348.1"/>
    <property type="molecule type" value="Genomic_DNA"/>
</dbReference>
<dbReference type="Pfam" id="PF13424">
    <property type="entry name" value="TPR_12"/>
    <property type="match status" value="1"/>
</dbReference>
<dbReference type="UniPathway" id="UPA00378"/>
<accession>A0A2V3IT93</accession>
<dbReference type="Gene3D" id="1.25.40.10">
    <property type="entry name" value="Tetratricopeptide repeat domain"/>
    <property type="match status" value="3"/>
</dbReference>
<feature type="compositionally biased region" description="Low complexity" evidence="13">
    <location>
        <begin position="1"/>
        <end position="27"/>
    </location>
</feature>
<dbReference type="InterPro" id="IPR029489">
    <property type="entry name" value="OGT/SEC/SPY_C"/>
</dbReference>
<feature type="region of interest" description="Disordered" evidence="13">
    <location>
        <begin position="1"/>
        <end position="42"/>
    </location>
</feature>
<protein>
    <recommendedName>
        <fullName evidence="5">Probable UDP-N-acetylglucosamine--peptide N-acetylglucosaminyltransferase SPINDLY</fullName>
        <ecNumber evidence="4">2.4.1.255</ecNumber>
    </recommendedName>
</protein>
<dbReference type="EC" id="2.4.1.255" evidence="4"/>
<evidence type="ECO:0000256" key="12">
    <source>
        <dbReference type="PROSITE-ProRule" id="PRU00339"/>
    </source>
</evidence>
<keyword evidence="11" id="KW-0539">Nucleus</keyword>
<dbReference type="AlphaFoldDB" id="A0A2V3IT93"/>
<evidence type="ECO:0000256" key="7">
    <source>
        <dbReference type="ARBA" id="ARBA00022679"/>
    </source>
</evidence>
<evidence type="ECO:0000256" key="8">
    <source>
        <dbReference type="ARBA" id="ARBA00022737"/>
    </source>
</evidence>
<dbReference type="PANTHER" id="PTHR44835">
    <property type="entry name" value="UDP-N-ACETYLGLUCOSAMINE--PEPTIDE N-ACETYLGLUCOSAMINYLTRANSFERASE SPINDLY-RELATED"/>
    <property type="match status" value="1"/>
</dbReference>
<evidence type="ECO:0000256" key="1">
    <source>
        <dbReference type="ARBA" id="ARBA00004123"/>
    </source>
</evidence>
<feature type="domain" description="O-GlcNAc transferase C-terminal" evidence="14">
    <location>
        <begin position="695"/>
        <end position="876"/>
    </location>
</feature>
<organism evidence="15 16">
    <name type="scientific">Gracilariopsis chorda</name>
    <dbReference type="NCBI Taxonomy" id="448386"/>
    <lineage>
        <taxon>Eukaryota</taxon>
        <taxon>Rhodophyta</taxon>
        <taxon>Florideophyceae</taxon>
        <taxon>Rhodymeniophycidae</taxon>
        <taxon>Gracilariales</taxon>
        <taxon>Gracilariaceae</taxon>
        <taxon>Gracilariopsis</taxon>
    </lineage>
</organism>
<sequence>MTAPSTASPSASPLPVASPCSDSSLSPPSSPPPSPDPSSPHHSVEALLAQASFLCARGRHTAAAKAVTTTLSLLNSDDPQYPSALVQLAAVHVAHARFFDAEDTLRRALRAAPDFVPALQALATILSNNPVHLREALQLLRQAVTLASSCETPNFGADSLPLQLAALLTDVGVRLKMAGLPADAVRHYTEALEVCPTYAQAMYNMAVAHADASHPAKARMYYEQCLKNNPSHVEAWCNLGVLHRNDGNADLAMRAYEKALSCNPNYELAKSNLAVALCEKGTSIKHSDSNLAKRLYKRALALQPCFADAHYNLGVLYAETAKLERALLSYNLAIQFNPRLTEAHNNLGVVHKELGNLHKALECYKNALQCDRQHHQTHNNIAVVYTLLGDIDTASEHLRMANAISPQYAEAYNNIGVLLRDQGDIDSAISHYERCSQMDPRADMAAQNRLHALSYSERWTKAQVYEQHVAWGASFQRRIDDEIMQAAKGSETDNSIAVRLLQRIESPPQPDPNRLRGPNTDSPLRIGYLSPDFFTHSVSYFAHVLLEKYDTQGFEVYAYANVAQPDAKTARFQQLLGGRWRNIWGHTASAAAKLILDDKIDVLIELAGHTANNRLDIMALRLAPVQVTWIGYPNTTGLKTIHYRVTDGTVDPPNTSQQFSEKLWRLPNVFLCYTPALEAPEEPSEPPLQSSGGIVTFGSFNVLSKVQSRTIHLWASILKRVPTSRLLLKAKPFATPTAKTRMEHLFAKEGIAAERLDLVPLIPSTRSHLQAYSNVDVGLDPFPYAGTTTTCEALFMGVPVITMGTRAENGDHAHNVGVSLITTIGHPELVAYTDEDYIEKAVSLGTDLPRLKAIRSSLRKDMMESPLGQSERYMRDVEKMFCGMWVEQGGRVAGEELGTVVLSTECEDVLSKSVSGLGEESVGSTTPPCRSACQSSDEEESVKDSTELSADPITKEQKSADICINNDTAVETMNV</sequence>
<feature type="repeat" description="TPR" evidence="12">
    <location>
        <begin position="341"/>
        <end position="374"/>
    </location>
</feature>
<gene>
    <name evidence="15" type="ORF">BWQ96_04868</name>
</gene>
<evidence type="ECO:0000313" key="15">
    <source>
        <dbReference type="EMBL" id="PXF45348.1"/>
    </source>
</evidence>
<evidence type="ECO:0000256" key="6">
    <source>
        <dbReference type="ARBA" id="ARBA00022676"/>
    </source>
</evidence>
<feature type="region of interest" description="Disordered" evidence="13">
    <location>
        <begin position="914"/>
        <end position="954"/>
    </location>
</feature>
<evidence type="ECO:0000256" key="9">
    <source>
        <dbReference type="ARBA" id="ARBA00022803"/>
    </source>
</evidence>
<keyword evidence="10" id="KW-0939">Gibberellin signaling pathway</keyword>
<dbReference type="SUPFAM" id="SSF53756">
    <property type="entry name" value="UDP-Glycosyltransferase/glycogen phosphorylase"/>
    <property type="match status" value="1"/>
</dbReference>
<dbReference type="Pfam" id="PF13432">
    <property type="entry name" value="TPR_16"/>
    <property type="match status" value="1"/>
</dbReference>
<dbReference type="Gene3D" id="3.40.50.2000">
    <property type="entry name" value="Glycogen Phosphorylase B"/>
    <property type="match status" value="1"/>
</dbReference>
<dbReference type="Proteomes" id="UP000247409">
    <property type="component" value="Unassembled WGS sequence"/>
</dbReference>
<feature type="compositionally biased region" description="Polar residues" evidence="13">
    <location>
        <begin position="925"/>
        <end position="935"/>
    </location>
</feature>
<evidence type="ECO:0000259" key="14">
    <source>
        <dbReference type="Pfam" id="PF13844"/>
    </source>
</evidence>
<feature type="domain" description="O-GlcNAc transferase C-terminal" evidence="14">
    <location>
        <begin position="519"/>
        <end position="671"/>
    </location>
</feature>
<evidence type="ECO:0000313" key="16">
    <source>
        <dbReference type="Proteomes" id="UP000247409"/>
    </source>
</evidence>
<keyword evidence="8" id="KW-0677">Repeat</keyword>
<dbReference type="Pfam" id="PF00515">
    <property type="entry name" value="TPR_1"/>
    <property type="match status" value="1"/>
</dbReference>
<dbReference type="OrthoDB" id="9991317at2759"/>
<comment type="subcellular location">
    <subcellularLocation>
        <location evidence="1">Nucleus</location>
    </subcellularLocation>
</comment>
<dbReference type="Pfam" id="PF13431">
    <property type="entry name" value="TPR_17"/>
    <property type="match status" value="1"/>
</dbReference>
<reference evidence="15 16" key="1">
    <citation type="journal article" date="2018" name="Mol. Biol. Evol.">
        <title>Analysis of the draft genome of the red seaweed Gracilariopsis chorda provides insights into genome size evolution in Rhodophyta.</title>
        <authorList>
            <person name="Lee J."/>
            <person name="Yang E.C."/>
            <person name="Graf L."/>
            <person name="Yang J.H."/>
            <person name="Qiu H."/>
            <person name="Zel Zion U."/>
            <person name="Chan C.X."/>
            <person name="Stephens T.G."/>
            <person name="Weber A.P.M."/>
            <person name="Boo G.H."/>
            <person name="Boo S.M."/>
            <person name="Kim K.M."/>
            <person name="Shin Y."/>
            <person name="Jung M."/>
            <person name="Lee S.J."/>
            <person name="Yim H.S."/>
            <person name="Lee J.H."/>
            <person name="Bhattacharya D."/>
            <person name="Yoon H.S."/>
        </authorList>
    </citation>
    <scope>NUCLEOTIDE SEQUENCE [LARGE SCALE GENOMIC DNA]</scope>
    <source>
        <strain evidence="15 16">SKKU-2015</strain>
        <tissue evidence="15">Whole body</tissue>
    </source>
</reference>
<dbReference type="Gene3D" id="3.40.50.11380">
    <property type="match status" value="1"/>
</dbReference>
<keyword evidence="16" id="KW-1185">Reference proteome</keyword>
<feature type="compositionally biased region" description="Low complexity" evidence="13">
    <location>
        <begin position="914"/>
        <end position="924"/>
    </location>
</feature>
<dbReference type="STRING" id="448386.A0A2V3IT93"/>
<dbReference type="PROSITE" id="PS50005">
    <property type="entry name" value="TPR"/>
    <property type="match status" value="4"/>
</dbReference>
<evidence type="ECO:0000256" key="2">
    <source>
        <dbReference type="ARBA" id="ARBA00004922"/>
    </source>
</evidence>
<feature type="repeat" description="TPR" evidence="12">
    <location>
        <begin position="233"/>
        <end position="266"/>
    </location>
</feature>
<dbReference type="InterPro" id="IPR019734">
    <property type="entry name" value="TPR_rpt"/>
</dbReference>
<evidence type="ECO:0000256" key="3">
    <source>
        <dbReference type="ARBA" id="ARBA00005386"/>
    </source>
</evidence>
<dbReference type="GO" id="GO:0005634">
    <property type="term" value="C:nucleus"/>
    <property type="evidence" value="ECO:0007669"/>
    <property type="project" value="UniProtKB-SubCell"/>
</dbReference>
<dbReference type="SUPFAM" id="SSF48452">
    <property type="entry name" value="TPR-like"/>
    <property type="match status" value="3"/>
</dbReference>
<dbReference type="GO" id="GO:0097363">
    <property type="term" value="F:protein O-acetylglucosaminyltransferase activity"/>
    <property type="evidence" value="ECO:0007669"/>
    <property type="project" value="UniProtKB-EC"/>
</dbReference>
<dbReference type="PROSITE" id="PS50293">
    <property type="entry name" value="TPR_REGION"/>
    <property type="match status" value="3"/>
</dbReference>
<dbReference type="PANTHER" id="PTHR44835:SF1">
    <property type="entry name" value="PROTEIN O-GLCNAC TRANSFERASE"/>
    <property type="match status" value="1"/>
</dbReference>
<comment type="pathway">
    <text evidence="2">Protein modification; protein glycosylation.</text>
</comment>
<dbReference type="SMART" id="SM00671">
    <property type="entry name" value="SEL1"/>
    <property type="match status" value="6"/>
</dbReference>
<feature type="repeat" description="TPR" evidence="12">
    <location>
        <begin position="409"/>
        <end position="442"/>
    </location>
</feature>
<evidence type="ECO:0000256" key="4">
    <source>
        <dbReference type="ARBA" id="ARBA00011970"/>
    </source>
</evidence>
<keyword evidence="9 12" id="KW-0802">TPR repeat</keyword>
<comment type="similarity">
    <text evidence="3">Belongs to the glycosyltransferase 41 family. O-GlcNAc transferase subfamily.</text>
</comment>
<evidence type="ECO:0000256" key="10">
    <source>
        <dbReference type="ARBA" id="ARBA00022941"/>
    </source>
</evidence>
<dbReference type="InterPro" id="IPR011990">
    <property type="entry name" value="TPR-like_helical_dom_sf"/>
</dbReference>
<evidence type="ECO:0000256" key="5">
    <source>
        <dbReference type="ARBA" id="ARBA00019143"/>
    </source>
</evidence>
<feature type="repeat" description="TPR" evidence="12">
    <location>
        <begin position="307"/>
        <end position="340"/>
    </location>
</feature>
<dbReference type="InterPro" id="IPR051939">
    <property type="entry name" value="Glycosyltr_41/O-GlcNAc_trsf"/>
</dbReference>
<keyword evidence="6 15" id="KW-0328">Glycosyltransferase</keyword>
<name>A0A2V3IT93_9FLOR</name>
<comment type="caution">
    <text evidence="15">The sequence shown here is derived from an EMBL/GenBank/DDBJ whole genome shotgun (WGS) entry which is preliminary data.</text>
</comment>
<dbReference type="InterPro" id="IPR006597">
    <property type="entry name" value="Sel1-like"/>
</dbReference>
<evidence type="ECO:0000256" key="13">
    <source>
        <dbReference type="SAM" id="MobiDB-lite"/>
    </source>
</evidence>
<dbReference type="Pfam" id="PF13844">
    <property type="entry name" value="Glyco_transf_41"/>
    <property type="match status" value="2"/>
</dbReference>
<feature type="compositionally biased region" description="Pro residues" evidence="13">
    <location>
        <begin position="28"/>
        <end position="38"/>
    </location>
</feature>
<evidence type="ECO:0000256" key="11">
    <source>
        <dbReference type="ARBA" id="ARBA00023242"/>
    </source>
</evidence>